<proteinExistence type="predicted"/>
<reference evidence="1 2" key="4">
    <citation type="journal article" date="2011" name="BMC Genomics">
        <title>RNA-Seq improves annotation of protein-coding genes in the cucumber genome.</title>
        <authorList>
            <person name="Li Z."/>
            <person name="Zhang Z."/>
            <person name="Yan P."/>
            <person name="Huang S."/>
            <person name="Fei Z."/>
            <person name="Lin K."/>
        </authorList>
    </citation>
    <scope>NUCLEOTIDE SEQUENCE [LARGE SCALE GENOMIC DNA]</scope>
    <source>
        <strain evidence="2">cv. 9930</strain>
    </source>
</reference>
<protein>
    <submittedName>
        <fullName evidence="1">Uncharacterized protein</fullName>
    </submittedName>
</protein>
<accession>A0A0A0LJP8</accession>
<reference evidence="1 2" key="1">
    <citation type="journal article" date="2009" name="Nat. Genet.">
        <title>The genome of the cucumber, Cucumis sativus L.</title>
        <authorList>
            <person name="Huang S."/>
            <person name="Li R."/>
            <person name="Zhang Z."/>
            <person name="Li L."/>
            <person name="Gu X."/>
            <person name="Fan W."/>
            <person name="Lucas W.J."/>
            <person name="Wang X."/>
            <person name="Xie B."/>
            <person name="Ni P."/>
            <person name="Ren Y."/>
            <person name="Zhu H."/>
            <person name="Li J."/>
            <person name="Lin K."/>
            <person name="Jin W."/>
            <person name="Fei Z."/>
            <person name="Li G."/>
            <person name="Staub J."/>
            <person name="Kilian A."/>
            <person name="van der Vossen E.A."/>
            <person name="Wu Y."/>
            <person name="Guo J."/>
            <person name="He J."/>
            <person name="Jia Z."/>
            <person name="Ren Y."/>
            <person name="Tian G."/>
            <person name="Lu Y."/>
            <person name="Ruan J."/>
            <person name="Qian W."/>
            <person name="Wang M."/>
            <person name="Huang Q."/>
            <person name="Li B."/>
            <person name="Xuan Z."/>
            <person name="Cao J."/>
            <person name="Asan"/>
            <person name="Wu Z."/>
            <person name="Zhang J."/>
            <person name="Cai Q."/>
            <person name="Bai Y."/>
            <person name="Zhao B."/>
            <person name="Han Y."/>
            <person name="Li Y."/>
            <person name="Li X."/>
            <person name="Wang S."/>
            <person name="Shi Q."/>
            <person name="Liu S."/>
            <person name="Cho W.K."/>
            <person name="Kim J.Y."/>
            <person name="Xu Y."/>
            <person name="Heller-Uszynska K."/>
            <person name="Miao H."/>
            <person name="Cheng Z."/>
            <person name="Zhang S."/>
            <person name="Wu J."/>
            <person name="Yang Y."/>
            <person name="Kang H."/>
            <person name="Li M."/>
            <person name="Liang H."/>
            <person name="Ren X."/>
            <person name="Shi Z."/>
            <person name="Wen M."/>
            <person name="Jian M."/>
            <person name="Yang H."/>
            <person name="Zhang G."/>
            <person name="Yang Z."/>
            <person name="Chen R."/>
            <person name="Liu S."/>
            <person name="Li J."/>
            <person name="Ma L."/>
            <person name="Liu H."/>
            <person name="Zhou Y."/>
            <person name="Zhao J."/>
            <person name="Fang X."/>
            <person name="Li G."/>
            <person name="Fang L."/>
            <person name="Li Y."/>
            <person name="Liu D."/>
            <person name="Zheng H."/>
            <person name="Zhang Y."/>
            <person name="Qin N."/>
            <person name="Li Z."/>
            <person name="Yang G."/>
            <person name="Yang S."/>
            <person name="Bolund L."/>
            <person name="Kristiansen K."/>
            <person name="Zheng H."/>
            <person name="Li S."/>
            <person name="Zhang X."/>
            <person name="Yang H."/>
            <person name="Wang J."/>
            <person name="Sun R."/>
            <person name="Zhang B."/>
            <person name="Jiang S."/>
            <person name="Wang J."/>
            <person name="Du Y."/>
            <person name="Li S."/>
        </authorList>
    </citation>
    <scope>NUCLEOTIDE SEQUENCE [LARGE SCALE GENOMIC DNA]</scope>
    <source>
        <strain evidence="2">cv. 9930</strain>
    </source>
</reference>
<dbReference type="EMBL" id="CM002923">
    <property type="protein sequence ID" value="KGN60932.1"/>
    <property type="molecule type" value="Genomic_DNA"/>
</dbReference>
<gene>
    <name evidence="1" type="ORF">Csa_2G027450</name>
</gene>
<evidence type="ECO:0000313" key="2">
    <source>
        <dbReference type="Proteomes" id="UP000029981"/>
    </source>
</evidence>
<organism evidence="1 2">
    <name type="scientific">Cucumis sativus</name>
    <name type="common">Cucumber</name>
    <dbReference type="NCBI Taxonomy" id="3659"/>
    <lineage>
        <taxon>Eukaryota</taxon>
        <taxon>Viridiplantae</taxon>
        <taxon>Streptophyta</taxon>
        <taxon>Embryophyta</taxon>
        <taxon>Tracheophyta</taxon>
        <taxon>Spermatophyta</taxon>
        <taxon>Magnoliopsida</taxon>
        <taxon>eudicotyledons</taxon>
        <taxon>Gunneridae</taxon>
        <taxon>Pentapetalae</taxon>
        <taxon>rosids</taxon>
        <taxon>fabids</taxon>
        <taxon>Cucurbitales</taxon>
        <taxon>Cucurbitaceae</taxon>
        <taxon>Benincaseae</taxon>
        <taxon>Cucumis</taxon>
    </lineage>
</organism>
<dbReference type="AlphaFoldDB" id="A0A0A0LJP8"/>
<dbReference type="Gramene" id="KGN60932">
    <property type="protein sequence ID" value="KGN60932"/>
    <property type="gene ID" value="Csa_2G027450"/>
</dbReference>
<name>A0A0A0LJP8_CUCSA</name>
<sequence>MKKPLDDGTKVFHLARRLRISIPSSLFKQCCLMNLKKKILDKSIMPKLFIAKDAAVEDVRDNSLLVEEIFLKADSKKIRA</sequence>
<dbReference type="Proteomes" id="UP000029981">
    <property type="component" value="Chromosome 2"/>
</dbReference>
<evidence type="ECO:0000313" key="1">
    <source>
        <dbReference type="EMBL" id="KGN60932.1"/>
    </source>
</evidence>
<reference evidence="1 2" key="3">
    <citation type="journal article" date="2010" name="BMC Genomics">
        <title>Transcriptome sequencing and comparative analysis of cucumber flowers with different sex types.</title>
        <authorList>
            <person name="Guo S."/>
            <person name="Zheng Y."/>
            <person name="Joung J.G."/>
            <person name="Liu S."/>
            <person name="Zhang Z."/>
            <person name="Crasta O.R."/>
            <person name="Sobral B.W."/>
            <person name="Xu Y."/>
            <person name="Huang S."/>
            <person name="Fei Z."/>
        </authorList>
    </citation>
    <scope>NUCLEOTIDE SEQUENCE [LARGE SCALE GENOMIC DNA]</scope>
    <source>
        <strain evidence="2">cv. 9930</strain>
    </source>
</reference>
<keyword evidence="2" id="KW-1185">Reference proteome</keyword>
<reference evidence="1 2" key="2">
    <citation type="journal article" date="2009" name="PLoS ONE">
        <title>An integrated genetic and cytogenetic map of the cucumber genome.</title>
        <authorList>
            <person name="Ren Y."/>
            <person name="Zhang Z."/>
            <person name="Liu J."/>
            <person name="Staub J.E."/>
            <person name="Han Y."/>
            <person name="Cheng Z."/>
            <person name="Li X."/>
            <person name="Lu J."/>
            <person name="Miao H."/>
            <person name="Kang H."/>
            <person name="Xie B."/>
            <person name="Gu X."/>
            <person name="Wang X."/>
            <person name="Du Y."/>
            <person name="Jin W."/>
            <person name="Huang S."/>
        </authorList>
    </citation>
    <scope>NUCLEOTIDE SEQUENCE [LARGE SCALE GENOMIC DNA]</scope>
    <source>
        <strain evidence="2">cv. 9930</strain>
    </source>
</reference>